<dbReference type="SFLD" id="SFLDS00003">
    <property type="entry name" value="Haloacid_Dehalogenase"/>
    <property type="match status" value="1"/>
</dbReference>
<dbReference type="Gene3D" id="3.40.50.1000">
    <property type="entry name" value="HAD superfamily/HAD-like"/>
    <property type="match status" value="1"/>
</dbReference>
<dbReference type="InterPro" id="IPR023214">
    <property type="entry name" value="HAD_sf"/>
</dbReference>
<dbReference type="RefSeq" id="WP_390281669.1">
    <property type="nucleotide sequence ID" value="NZ_JBHRYH010000046.1"/>
</dbReference>
<dbReference type="InterPro" id="IPR023198">
    <property type="entry name" value="PGP-like_dom2"/>
</dbReference>
<dbReference type="PANTHER" id="PTHR18901:SF38">
    <property type="entry name" value="PSEUDOURIDINE-5'-PHOSPHATASE"/>
    <property type="match status" value="1"/>
</dbReference>
<dbReference type="SFLD" id="SFLDG01135">
    <property type="entry name" value="C1.5.6:_HAD__Beta-PGM__Phospha"/>
    <property type="match status" value="1"/>
</dbReference>
<protein>
    <submittedName>
        <fullName evidence="1">HAD family hydrolase</fullName>
    </submittedName>
</protein>
<dbReference type="EMBL" id="JBHRYH010000046">
    <property type="protein sequence ID" value="MFC3627728.1"/>
    <property type="molecule type" value="Genomic_DNA"/>
</dbReference>
<evidence type="ECO:0000313" key="2">
    <source>
        <dbReference type="Proteomes" id="UP001595636"/>
    </source>
</evidence>
<proteinExistence type="predicted"/>
<dbReference type="SUPFAM" id="SSF56784">
    <property type="entry name" value="HAD-like"/>
    <property type="match status" value="1"/>
</dbReference>
<sequence>MQCNTPTSFAALLFDMDGLMIDTESLSALAWQQAAAALDIPLQQAHLDAMVGLAMPLCLHYLTEELGDAQQAQQLEAQSRQQYHQALHQQTIPLKPGITELLDWCHHHGIARAVGTATQRQLADIKLGRTGLARYFEHTVAGDEVARCKPAPDVYLQAAHRLGVAPEHCIVLEDSPYGAQAALAANMRVIIVPDMLQPPGEIAKQALAVCQDLFEARGLLQTLLNLPR</sequence>
<dbReference type="CDD" id="cd07505">
    <property type="entry name" value="HAD_BPGM-like"/>
    <property type="match status" value="1"/>
</dbReference>
<dbReference type="PRINTS" id="PR00413">
    <property type="entry name" value="HADHALOGNASE"/>
</dbReference>
<dbReference type="Gene3D" id="1.10.150.240">
    <property type="entry name" value="Putative phosphatase, domain 2"/>
    <property type="match status" value="1"/>
</dbReference>
<gene>
    <name evidence="1" type="ORF">ACFOKJ_16525</name>
</gene>
<organism evidence="1 2">
    <name type="scientific">Vogesella amnigena</name>
    <dbReference type="NCBI Taxonomy" id="1507449"/>
    <lineage>
        <taxon>Bacteria</taxon>
        <taxon>Pseudomonadati</taxon>
        <taxon>Pseudomonadota</taxon>
        <taxon>Betaproteobacteria</taxon>
        <taxon>Neisseriales</taxon>
        <taxon>Chromobacteriaceae</taxon>
        <taxon>Vogesella</taxon>
    </lineage>
</organism>
<accession>A0ABV7TY92</accession>
<dbReference type="PANTHER" id="PTHR18901">
    <property type="entry name" value="2-DEOXYGLUCOSE-6-PHOSPHATE PHOSPHATASE 2"/>
    <property type="match status" value="1"/>
</dbReference>
<comment type="caution">
    <text evidence="1">The sequence shown here is derived from an EMBL/GenBank/DDBJ whole genome shotgun (WGS) entry which is preliminary data.</text>
</comment>
<name>A0ABV7TY92_9NEIS</name>
<dbReference type="Proteomes" id="UP001595636">
    <property type="component" value="Unassembled WGS sequence"/>
</dbReference>
<keyword evidence="2" id="KW-1185">Reference proteome</keyword>
<dbReference type="InterPro" id="IPR006439">
    <property type="entry name" value="HAD-SF_hydro_IA"/>
</dbReference>
<dbReference type="SFLD" id="SFLDG01129">
    <property type="entry name" value="C1.5:_HAD__Beta-PGM__Phosphata"/>
    <property type="match status" value="1"/>
</dbReference>
<dbReference type="InterPro" id="IPR036412">
    <property type="entry name" value="HAD-like_sf"/>
</dbReference>
<dbReference type="Pfam" id="PF13419">
    <property type="entry name" value="HAD_2"/>
    <property type="match status" value="1"/>
</dbReference>
<dbReference type="InterPro" id="IPR041492">
    <property type="entry name" value="HAD_2"/>
</dbReference>
<evidence type="ECO:0000313" key="1">
    <source>
        <dbReference type="EMBL" id="MFC3627728.1"/>
    </source>
</evidence>
<reference evidence="2" key="1">
    <citation type="journal article" date="2019" name="Int. J. Syst. Evol. Microbiol.">
        <title>The Global Catalogue of Microorganisms (GCM) 10K type strain sequencing project: providing services to taxonomists for standard genome sequencing and annotation.</title>
        <authorList>
            <consortium name="The Broad Institute Genomics Platform"/>
            <consortium name="The Broad Institute Genome Sequencing Center for Infectious Disease"/>
            <person name="Wu L."/>
            <person name="Ma J."/>
        </authorList>
    </citation>
    <scope>NUCLEOTIDE SEQUENCE [LARGE SCALE GENOMIC DNA]</scope>
    <source>
        <strain evidence="2">KCTC 42195</strain>
    </source>
</reference>
<keyword evidence="1" id="KW-0378">Hydrolase</keyword>
<dbReference type="NCBIfam" id="TIGR01509">
    <property type="entry name" value="HAD-SF-IA-v3"/>
    <property type="match status" value="1"/>
</dbReference>
<dbReference type="GO" id="GO:0016787">
    <property type="term" value="F:hydrolase activity"/>
    <property type="evidence" value="ECO:0007669"/>
    <property type="project" value="UniProtKB-KW"/>
</dbReference>